<dbReference type="Pfam" id="PF00578">
    <property type="entry name" value="AhpC-TSA"/>
    <property type="match status" value="1"/>
</dbReference>
<reference evidence="4 5" key="2">
    <citation type="submission" date="2020-08" db="EMBL/GenBank/DDBJ databases">
        <authorList>
            <person name="Partida-Martinez L."/>
            <person name="Huntemann M."/>
            <person name="Clum A."/>
            <person name="Wang J."/>
            <person name="Palaniappan K."/>
            <person name="Ritter S."/>
            <person name="Chen I.-M."/>
            <person name="Stamatis D."/>
            <person name="Reddy T."/>
            <person name="O'Malley R."/>
            <person name="Daum C."/>
            <person name="Shapiro N."/>
            <person name="Ivanova N."/>
            <person name="Kyrpides N."/>
            <person name="Woyke T."/>
        </authorList>
    </citation>
    <scope>NUCLEOTIDE SEQUENCE [LARGE SCALE GENOMIC DNA]</scope>
    <source>
        <strain evidence="4 5">AS3.13</strain>
    </source>
</reference>
<evidence type="ECO:0000259" key="3">
    <source>
        <dbReference type="PROSITE" id="PS51352"/>
    </source>
</evidence>
<dbReference type="Proteomes" id="UP000522313">
    <property type="component" value="Unassembled WGS sequence"/>
</dbReference>
<organism evidence="4 5">
    <name type="scientific">Sphingomonas endophytica</name>
    <dbReference type="NCBI Taxonomy" id="869719"/>
    <lineage>
        <taxon>Bacteria</taxon>
        <taxon>Pseudomonadati</taxon>
        <taxon>Pseudomonadota</taxon>
        <taxon>Alphaproteobacteria</taxon>
        <taxon>Sphingomonadales</taxon>
        <taxon>Sphingomonadaceae</taxon>
        <taxon>Sphingomonas</taxon>
    </lineage>
</organism>
<dbReference type="InterPro" id="IPR050553">
    <property type="entry name" value="Thioredoxin_ResA/DsbE_sf"/>
</dbReference>
<evidence type="ECO:0000313" key="4">
    <source>
        <dbReference type="EMBL" id="MBB6506066.1"/>
    </source>
</evidence>
<dbReference type="RefSeq" id="WP_184507286.1">
    <property type="nucleotide sequence ID" value="NZ_JACHBT010000017.1"/>
</dbReference>
<dbReference type="GO" id="GO:0015036">
    <property type="term" value="F:disulfide oxidoreductase activity"/>
    <property type="evidence" value="ECO:0007669"/>
    <property type="project" value="UniProtKB-ARBA"/>
</dbReference>
<dbReference type="GO" id="GO:0016209">
    <property type="term" value="F:antioxidant activity"/>
    <property type="evidence" value="ECO:0007669"/>
    <property type="project" value="InterPro"/>
</dbReference>
<evidence type="ECO:0000256" key="2">
    <source>
        <dbReference type="SAM" id="SignalP"/>
    </source>
</evidence>
<keyword evidence="2" id="KW-0732">Signal</keyword>
<dbReference type="PANTHER" id="PTHR42852:SF17">
    <property type="entry name" value="THIOREDOXIN-LIKE PROTEIN HI_1115"/>
    <property type="match status" value="1"/>
</dbReference>
<dbReference type="InterPro" id="IPR036249">
    <property type="entry name" value="Thioredoxin-like_sf"/>
</dbReference>
<gene>
    <name evidence="4" type="ORF">F4693_003063</name>
</gene>
<proteinExistence type="predicted"/>
<keyword evidence="1" id="KW-0676">Redox-active center</keyword>
<dbReference type="CDD" id="cd02966">
    <property type="entry name" value="TlpA_like_family"/>
    <property type="match status" value="1"/>
</dbReference>
<dbReference type="PROSITE" id="PS00194">
    <property type="entry name" value="THIOREDOXIN_1"/>
    <property type="match status" value="1"/>
</dbReference>
<feature type="chain" id="PRO_5031045973" evidence="2">
    <location>
        <begin position="21"/>
        <end position="160"/>
    </location>
</feature>
<comment type="caution">
    <text evidence="4">The sequence shown here is derived from an EMBL/GenBank/DDBJ whole genome shotgun (WGS) entry which is preliminary data.</text>
</comment>
<dbReference type="InterPro" id="IPR017937">
    <property type="entry name" value="Thioredoxin_CS"/>
</dbReference>
<dbReference type="Gene3D" id="3.40.30.10">
    <property type="entry name" value="Glutaredoxin"/>
    <property type="match status" value="1"/>
</dbReference>
<dbReference type="InterPro" id="IPR013766">
    <property type="entry name" value="Thioredoxin_domain"/>
</dbReference>
<feature type="domain" description="Thioredoxin" evidence="3">
    <location>
        <begin position="23"/>
        <end position="158"/>
    </location>
</feature>
<feature type="signal peptide" evidence="2">
    <location>
        <begin position="1"/>
        <end position="20"/>
    </location>
</feature>
<dbReference type="SUPFAM" id="SSF52833">
    <property type="entry name" value="Thioredoxin-like"/>
    <property type="match status" value="1"/>
</dbReference>
<dbReference type="EMBL" id="JACHBT010000017">
    <property type="protein sequence ID" value="MBB6506066.1"/>
    <property type="molecule type" value="Genomic_DNA"/>
</dbReference>
<dbReference type="PANTHER" id="PTHR42852">
    <property type="entry name" value="THIOL:DISULFIDE INTERCHANGE PROTEIN DSBE"/>
    <property type="match status" value="1"/>
</dbReference>
<sequence>MKPRIALAAALTIVAAPAAAKTFKVGQPAPAVELTLIDGTKTTLADHKGEVILLNFWATWCVPCRAELPLLDSYYRRLKQHGLQVFAITTEGSVPLYQMKALFAAMAIPSVRRVKGMPVEMPAVPTNYIIDRAGVVRYAQAGALDLDGLNREIVPLLKEP</sequence>
<dbReference type="AlphaFoldDB" id="A0A7X0JGD1"/>
<dbReference type="InterPro" id="IPR000866">
    <property type="entry name" value="AhpC/TSA"/>
</dbReference>
<reference evidence="4 5" key="1">
    <citation type="submission" date="2020-08" db="EMBL/GenBank/DDBJ databases">
        <title>The Agave Microbiome: Exploring the role of microbial communities in plant adaptations to desert environments.</title>
        <authorList>
            <person name="Partida-Martinez L.P."/>
        </authorList>
    </citation>
    <scope>NUCLEOTIDE SEQUENCE [LARGE SCALE GENOMIC DNA]</scope>
    <source>
        <strain evidence="4 5">AS3.13</strain>
    </source>
</reference>
<accession>A0A7X0JGD1</accession>
<evidence type="ECO:0000256" key="1">
    <source>
        <dbReference type="ARBA" id="ARBA00023284"/>
    </source>
</evidence>
<evidence type="ECO:0000313" key="5">
    <source>
        <dbReference type="Proteomes" id="UP000522313"/>
    </source>
</evidence>
<dbReference type="PROSITE" id="PS51352">
    <property type="entry name" value="THIOREDOXIN_2"/>
    <property type="match status" value="1"/>
</dbReference>
<protein>
    <submittedName>
        <fullName evidence="4">Peroxiredoxin</fullName>
    </submittedName>
</protein>
<name>A0A7X0JGD1_9SPHN</name>